<keyword evidence="4" id="KW-1185">Reference proteome</keyword>
<feature type="region of interest" description="Disordered" evidence="1">
    <location>
        <begin position="46"/>
        <end position="90"/>
    </location>
</feature>
<feature type="domain" description="DUF5753" evidence="2">
    <location>
        <begin position="80"/>
        <end position="133"/>
    </location>
</feature>
<evidence type="ECO:0000259" key="2">
    <source>
        <dbReference type="Pfam" id="PF19054"/>
    </source>
</evidence>
<evidence type="ECO:0000256" key="1">
    <source>
        <dbReference type="SAM" id="MobiDB-lite"/>
    </source>
</evidence>
<dbReference type="EMBL" id="JBHSOF010000018">
    <property type="protein sequence ID" value="MFC5664469.1"/>
    <property type="molecule type" value="Genomic_DNA"/>
</dbReference>
<proteinExistence type="predicted"/>
<reference evidence="4" key="1">
    <citation type="journal article" date="2019" name="Int. J. Syst. Evol. Microbiol.">
        <title>The Global Catalogue of Microorganisms (GCM) 10K type strain sequencing project: providing services to taxonomists for standard genome sequencing and annotation.</title>
        <authorList>
            <consortium name="The Broad Institute Genomics Platform"/>
            <consortium name="The Broad Institute Genome Sequencing Center for Infectious Disease"/>
            <person name="Wu L."/>
            <person name="Ma J."/>
        </authorList>
    </citation>
    <scope>NUCLEOTIDE SEQUENCE [LARGE SCALE GENOMIC DNA]</scope>
    <source>
        <strain evidence="4">CGMCC 4.1437</strain>
    </source>
</reference>
<dbReference type="RefSeq" id="WP_380226168.1">
    <property type="nucleotide sequence ID" value="NZ_JBHSOF010000018.1"/>
</dbReference>
<evidence type="ECO:0000313" key="3">
    <source>
        <dbReference type="EMBL" id="MFC5664469.1"/>
    </source>
</evidence>
<organism evidence="3 4">
    <name type="scientific">Kitasatospora misakiensis</name>
    <dbReference type="NCBI Taxonomy" id="67330"/>
    <lineage>
        <taxon>Bacteria</taxon>
        <taxon>Bacillati</taxon>
        <taxon>Actinomycetota</taxon>
        <taxon>Actinomycetes</taxon>
        <taxon>Kitasatosporales</taxon>
        <taxon>Streptomycetaceae</taxon>
        <taxon>Kitasatospora</taxon>
    </lineage>
</organism>
<dbReference type="Pfam" id="PF19054">
    <property type="entry name" value="DUF5753"/>
    <property type="match status" value="1"/>
</dbReference>
<evidence type="ECO:0000313" key="4">
    <source>
        <dbReference type="Proteomes" id="UP001595975"/>
    </source>
</evidence>
<dbReference type="Proteomes" id="UP001595975">
    <property type="component" value="Unassembled WGS sequence"/>
</dbReference>
<sequence length="140" mass="15711">MRFDRHCCSPPKRDGGVAVDHVGTHQSLTAPPVRSFGRLSVALTPHHSPTASRVRASWRPTRSPWRPVRSRCGRSSTRCRPPGGDRSVVGYTESAEHGYVVRMDGTVREWERAYDRLQADALTRAASLELIRKARKELLP</sequence>
<gene>
    <name evidence="3" type="ORF">ACFP3U_15930</name>
</gene>
<accession>A0ABW0X5R0</accession>
<dbReference type="InterPro" id="IPR043917">
    <property type="entry name" value="DUF5753"/>
</dbReference>
<comment type="caution">
    <text evidence="3">The sequence shown here is derived from an EMBL/GenBank/DDBJ whole genome shotgun (WGS) entry which is preliminary data.</text>
</comment>
<protein>
    <submittedName>
        <fullName evidence="3">Scr1 family TA system antitoxin-like transcriptional regulator</fullName>
    </submittedName>
</protein>
<name>A0ABW0X5R0_9ACTN</name>